<dbReference type="EMBL" id="MOMC01000053">
    <property type="protein sequence ID" value="ONH26132.1"/>
    <property type="molecule type" value="Genomic_DNA"/>
</dbReference>
<dbReference type="Gene3D" id="1.25.40.10">
    <property type="entry name" value="Tetratricopeptide repeat domain"/>
    <property type="match status" value="1"/>
</dbReference>
<evidence type="ECO:0000313" key="2">
    <source>
        <dbReference type="Proteomes" id="UP000188929"/>
    </source>
</evidence>
<gene>
    <name evidence="1" type="ORF">BL253_25655</name>
</gene>
<dbReference type="SUPFAM" id="SSF48452">
    <property type="entry name" value="TPR-like"/>
    <property type="match status" value="1"/>
</dbReference>
<sequence length="187" mass="20802">MLSHDDVDEITTRAARDGRHGAAAARFEELAGQPERHTEEINRALLLVEAGSQHGLAEDWDAAIRCYQEAIADGGSDAMDPRVWLHDAFLRVGRRDDASALLRELKASRSKDPDLYAAVAESLEVGGLLVDAHTWFTMGYHRCENADVPEFMLDLLLVGRRRIRVELDYPTDDLDELADDYLAAVGD</sequence>
<comment type="caution">
    <text evidence="1">The sequence shown here is derived from an EMBL/GenBank/DDBJ whole genome shotgun (WGS) entry which is preliminary data.</text>
</comment>
<dbReference type="InterPro" id="IPR011990">
    <property type="entry name" value="TPR-like_helical_dom_sf"/>
</dbReference>
<organism evidence="1 2">
    <name type="scientific">Pseudofrankia asymbiotica</name>
    <dbReference type="NCBI Taxonomy" id="1834516"/>
    <lineage>
        <taxon>Bacteria</taxon>
        <taxon>Bacillati</taxon>
        <taxon>Actinomycetota</taxon>
        <taxon>Actinomycetes</taxon>
        <taxon>Frankiales</taxon>
        <taxon>Frankiaceae</taxon>
        <taxon>Pseudofrankia</taxon>
    </lineage>
</organism>
<evidence type="ECO:0008006" key="3">
    <source>
        <dbReference type="Google" id="ProtNLM"/>
    </source>
</evidence>
<dbReference type="STRING" id="1834516.BL253_25655"/>
<dbReference type="Proteomes" id="UP000188929">
    <property type="component" value="Unassembled WGS sequence"/>
</dbReference>
<reference evidence="2" key="1">
    <citation type="submission" date="2016-10" db="EMBL/GenBank/DDBJ databases">
        <title>Frankia sp. NRRL B-16386 Genome sequencing.</title>
        <authorList>
            <person name="Ghodhbane-Gtari F."/>
            <person name="Swanson E."/>
            <person name="Gueddou A."/>
            <person name="Hezbri K."/>
            <person name="Ktari K."/>
            <person name="Nouioui I."/>
            <person name="Morris K."/>
            <person name="Simpson S."/>
            <person name="Abebe-Akele F."/>
            <person name="Thomas K."/>
            <person name="Gtari M."/>
            <person name="Tisa L.S."/>
        </authorList>
    </citation>
    <scope>NUCLEOTIDE SEQUENCE [LARGE SCALE GENOMIC DNA]</scope>
    <source>
        <strain evidence="2">NRRL B-16386</strain>
    </source>
</reference>
<keyword evidence="2" id="KW-1185">Reference proteome</keyword>
<dbReference type="AlphaFoldDB" id="A0A1V2I7B1"/>
<proteinExistence type="predicted"/>
<dbReference type="OrthoDB" id="3211351at2"/>
<name>A0A1V2I7B1_9ACTN</name>
<dbReference type="RefSeq" id="WP_076819941.1">
    <property type="nucleotide sequence ID" value="NZ_MOMC01000053.1"/>
</dbReference>
<protein>
    <recommendedName>
        <fullName evidence="3">Tetratrico peptide repeat group 5 domain-containing protein</fullName>
    </recommendedName>
</protein>
<evidence type="ECO:0000313" key="1">
    <source>
        <dbReference type="EMBL" id="ONH26132.1"/>
    </source>
</evidence>
<accession>A0A1V2I7B1</accession>